<comment type="caution">
    <text evidence="2">The sequence shown here is derived from an EMBL/GenBank/DDBJ whole genome shotgun (WGS) entry which is preliminary data.</text>
</comment>
<feature type="region of interest" description="Disordered" evidence="1">
    <location>
        <begin position="208"/>
        <end position="227"/>
    </location>
</feature>
<name>A0A0F9IF40_9ZZZZ</name>
<dbReference type="AlphaFoldDB" id="A0A0F9IF40"/>
<dbReference type="EMBL" id="LAZR01019471">
    <property type="protein sequence ID" value="KKL92410.1"/>
    <property type="molecule type" value="Genomic_DNA"/>
</dbReference>
<accession>A0A0F9IF40</accession>
<evidence type="ECO:0000313" key="2">
    <source>
        <dbReference type="EMBL" id="KKL92410.1"/>
    </source>
</evidence>
<proteinExistence type="predicted"/>
<protein>
    <submittedName>
        <fullName evidence="2">Uncharacterized protein</fullName>
    </submittedName>
</protein>
<sequence length="254" mass="27302">AFSTHMEKFETMEHAALDGMALKKLTGAPFKFPESMDKLPDNASRSDFTSQAHKLLGINIPKDVESMKDLDFKAGLKEGAPVDENFISLIKNWAVENKVPISTLEKLAPFYNGPLTEYSAKAHGEAKDAADLARMTACNEALIALPEIGSQEKLDEQSKLFKRAIMNYPGVKADEADEIADAMVDGGLTQNPKLARILLAQFAPLAKESSVDGGGDPKGPTVAVDPDLGCPAQMATGLCTSDEHAAWKKRNPGS</sequence>
<feature type="non-terminal residue" evidence="2">
    <location>
        <position position="1"/>
    </location>
</feature>
<organism evidence="2">
    <name type="scientific">marine sediment metagenome</name>
    <dbReference type="NCBI Taxonomy" id="412755"/>
    <lineage>
        <taxon>unclassified sequences</taxon>
        <taxon>metagenomes</taxon>
        <taxon>ecological metagenomes</taxon>
    </lineage>
</organism>
<gene>
    <name evidence="2" type="ORF">LCGC14_1884950</name>
</gene>
<evidence type="ECO:0000256" key="1">
    <source>
        <dbReference type="SAM" id="MobiDB-lite"/>
    </source>
</evidence>
<reference evidence="2" key="1">
    <citation type="journal article" date="2015" name="Nature">
        <title>Complex archaea that bridge the gap between prokaryotes and eukaryotes.</title>
        <authorList>
            <person name="Spang A."/>
            <person name="Saw J.H."/>
            <person name="Jorgensen S.L."/>
            <person name="Zaremba-Niedzwiedzka K."/>
            <person name="Martijn J."/>
            <person name="Lind A.E."/>
            <person name="van Eijk R."/>
            <person name="Schleper C."/>
            <person name="Guy L."/>
            <person name="Ettema T.J."/>
        </authorList>
    </citation>
    <scope>NUCLEOTIDE SEQUENCE</scope>
</reference>